<evidence type="ECO:0000313" key="2">
    <source>
        <dbReference type="EMBL" id="MED6240584.1"/>
    </source>
</evidence>
<organism evidence="2 3">
    <name type="scientific">Ataeniobius toweri</name>
    <dbReference type="NCBI Taxonomy" id="208326"/>
    <lineage>
        <taxon>Eukaryota</taxon>
        <taxon>Metazoa</taxon>
        <taxon>Chordata</taxon>
        <taxon>Craniata</taxon>
        <taxon>Vertebrata</taxon>
        <taxon>Euteleostomi</taxon>
        <taxon>Actinopterygii</taxon>
        <taxon>Neopterygii</taxon>
        <taxon>Teleostei</taxon>
        <taxon>Neoteleostei</taxon>
        <taxon>Acanthomorphata</taxon>
        <taxon>Ovalentaria</taxon>
        <taxon>Atherinomorphae</taxon>
        <taxon>Cyprinodontiformes</taxon>
        <taxon>Goodeidae</taxon>
        <taxon>Ataeniobius</taxon>
    </lineage>
</organism>
<accession>A0ABU7ASC8</accession>
<comment type="caution">
    <text evidence="2">The sequence shown here is derived from an EMBL/GenBank/DDBJ whole genome shotgun (WGS) entry which is preliminary data.</text>
</comment>
<proteinExistence type="predicted"/>
<evidence type="ECO:0000256" key="1">
    <source>
        <dbReference type="SAM" id="MobiDB-lite"/>
    </source>
</evidence>
<reference evidence="2 3" key="1">
    <citation type="submission" date="2021-07" db="EMBL/GenBank/DDBJ databases">
        <authorList>
            <person name="Palmer J.M."/>
        </authorList>
    </citation>
    <scope>NUCLEOTIDE SEQUENCE [LARGE SCALE GENOMIC DNA]</scope>
    <source>
        <strain evidence="2 3">AT_MEX2019</strain>
        <tissue evidence="2">Muscle</tissue>
    </source>
</reference>
<evidence type="ECO:0000313" key="3">
    <source>
        <dbReference type="Proteomes" id="UP001345963"/>
    </source>
</evidence>
<feature type="compositionally biased region" description="Basic and acidic residues" evidence="1">
    <location>
        <begin position="121"/>
        <end position="131"/>
    </location>
</feature>
<dbReference type="Proteomes" id="UP001345963">
    <property type="component" value="Unassembled WGS sequence"/>
</dbReference>
<name>A0ABU7ASC8_9TELE</name>
<keyword evidence="3" id="KW-1185">Reference proteome</keyword>
<dbReference type="EMBL" id="JAHUTI010024994">
    <property type="protein sequence ID" value="MED6240584.1"/>
    <property type="molecule type" value="Genomic_DNA"/>
</dbReference>
<gene>
    <name evidence="2" type="ORF">ATANTOWER_023777</name>
</gene>
<sequence>MGRNVSVSGGGSTRESSSGSVSHTGERTMPVVVLTEPTGGSTVRSGRLCSQTVAKKAPLRFSSIYADPTAPGSSPRGTAVSDSRSPRPQRCATVSEPAATGVRPPMAAAMEGGCNPPGGRGDQECPGDRSASRSLAAERVCLERLNLPHNVVRPM</sequence>
<feature type="compositionally biased region" description="Polar residues" evidence="1">
    <location>
        <begin position="71"/>
        <end position="83"/>
    </location>
</feature>
<protein>
    <submittedName>
        <fullName evidence="2">Uncharacterized protein</fullName>
    </submittedName>
</protein>
<feature type="compositionally biased region" description="Polar residues" evidence="1">
    <location>
        <begin position="38"/>
        <end position="53"/>
    </location>
</feature>
<feature type="region of interest" description="Disordered" evidence="1">
    <location>
        <begin position="1"/>
        <end position="133"/>
    </location>
</feature>
<feature type="compositionally biased region" description="Low complexity" evidence="1">
    <location>
        <begin position="13"/>
        <end position="23"/>
    </location>
</feature>